<protein>
    <submittedName>
        <fullName evidence="1">Uncharacterized protein</fullName>
    </submittedName>
</protein>
<dbReference type="GeneID" id="37228743"/>
<sequence length="86" mass="9291">MILKQDPPAPGAAVSWFLLVPIRIHSAPFIHSFIHSLFSSLPPAGKPVCLRRGRLPLAYPLTPSAGLLLSLPFSCLVELDPSLLHS</sequence>
<dbReference type="EMBL" id="KZ824444">
    <property type="protein sequence ID" value="RAK99743.1"/>
    <property type="molecule type" value="Genomic_DNA"/>
</dbReference>
<accession>A0A395H0C1</accession>
<dbReference type="RefSeq" id="XP_025574071.1">
    <property type="nucleotide sequence ID" value="XM_025723878.1"/>
</dbReference>
<feature type="non-terminal residue" evidence="1">
    <location>
        <position position="86"/>
    </location>
</feature>
<dbReference type="AlphaFoldDB" id="A0A395H0C1"/>
<proteinExistence type="predicted"/>
<gene>
    <name evidence="1" type="ORF">BO80DRAFT_494475</name>
</gene>
<name>A0A395H0C1_9EURO</name>
<reference evidence="1 2" key="1">
    <citation type="submission" date="2018-02" db="EMBL/GenBank/DDBJ databases">
        <title>The genomes of Aspergillus section Nigri reveals drivers in fungal speciation.</title>
        <authorList>
            <consortium name="DOE Joint Genome Institute"/>
            <person name="Vesth T.C."/>
            <person name="Nybo J."/>
            <person name="Theobald S."/>
            <person name="Brandl J."/>
            <person name="Frisvad J.C."/>
            <person name="Nielsen K.F."/>
            <person name="Lyhne E.K."/>
            <person name="Kogle M.E."/>
            <person name="Kuo A."/>
            <person name="Riley R."/>
            <person name="Clum A."/>
            <person name="Nolan M."/>
            <person name="Lipzen A."/>
            <person name="Salamov A."/>
            <person name="Henrissat B."/>
            <person name="Wiebenga A."/>
            <person name="De vries R.P."/>
            <person name="Grigoriev I.V."/>
            <person name="Mortensen U.H."/>
            <person name="Andersen M.R."/>
            <person name="Baker S.E."/>
        </authorList>
    </citation>
    <scope>NUCLEOTIDE SEQUENCE [LARGE SCALE GENOMIC DNA]</scope>
    <source>
        <strain evidence="1 2">CBS 121593</strain>
    </source>
</reference>
<evidence type="ECO:0000313" key="2">
    <source>
        <dbReference type="Proteomes" id="UP000249402"/>
    </source>
</evidence>
<evidence type="ECO:0000313" key="1">
    <source>
        <dbReference type="EMBL" id="RAK99743.1"/>
    </source>
</evidence>
<dbReference type="Proteomes" id="UP000249402">
    <property type="component" value="Unassembled WGS sequence"/>
</dbReference>
<keyword evidence="2" id="KW-1185">Reference proteome</keyword>
<dbReference type="VEuPathDB" id="FungiDB:BO80DRAFT_494475"/>
<organism evidence="1 2">
    <name type="scientific">Aspergillus ibericus CBS 121593</name>
    <dbReference type="NCBI Taxonomy" id="1448316"/>
    <lineage>
        <taxon>Eukaryota</taxon>
        <taxon>Fungi</taxon>
        <taxon>Dikarya</taxon>
        <taxon>Ascomycota</taxon>
        <taxon>Pezizomycotina</taxon>
        <taxon>Eurotiomycetes</taxon>
        <taxon>Eurotiomycetidae</taxon>
        <taxon>Eurotiales</taxon>
        <taxon>Aspergillaceae</taxon>
        <taxon>Aspergillus</taxon>
        <taxon>Aspergillus subgen. Circumdati</taxon>
    </lineage>
</organism>